<protein>
    <recommendedName>
        <fullName evidence="8">Pantothenate synthetase</fullName>
        <shortName evidence="8">PS</shortName>
        <ecNumber evidence="8">6.3.2.1</ecNumber>
    </recommendedName>
    <alternativeName>
        <fullName evidence="8">Pantoate--beta-alanine ligase</fullName>
    </alternativeName>
    <alternativeName>
        <fullName evidence="8">Pantoate-activating enzyme</fullName>
    </alternativeName>
</protein>
<comment type="subcellular location">
    <subcellularLocation>
        <location evidence="8">Cytoplasm</location>
    </subcellularLocation>
</comment>
<dbReference type="Gene3D" id="3.40.50.620">
    <property type="entry name" value="HUPs"/>
    <property type="match status" value="1"/>
</dbReference>
<dbReference type="Gene3D" id="3.30.1300.10">
    <property type="entry name" value="Pantoate-beta-alanine ligase, C-terminal domain"/>
    <property type="match status" value="1"/>
</dbReference>
<evidence type="ECO:0000256" key="3">
    <source>
        <dbReference type="ARBA" id="ARBA00022598"/>
    </source>
</evidence>
<dbReference type="FunFam" id="3.30.1300.10:FF:000001">
    <property type="entry name" value="Pantothenate synthetase"/>
    <property type="match status" value="1"/>
</dbReference>
<evidence type="ECO:0000256" key="1">
    <source>
        <dbReference type="ARBA" id="ARBA00004990"/>
    </source>
</evidence>
<dbReference type="GO" id="GO:0015940">
    <property type="term" value="P:pantothenate biosynthetic process"/>
    <property type="evidence" value="ECO:0007669"/>
    <property type="project" value="UniProtKB-UniRule"/>
</dbReference>
<name>A0A4Z0FBV6_9GAMM</name>
<gene>
    <name evidence="8" type="primary">panC</name>
    <name evidence="9" type="ORF">E4680_03915</name>
</gene>
<feature type="binding site" evidence="8">
    <location>
        <position position="61"/>
    </location>
    <ligand>
        <name>(R)-pantoate</name>
        <dbReference type="ChEBI" id="CHEBI:15980"/>
    </ligand>
</feature>
<feature type="binding site" evidence="8">
    <location>
        <begin position="150"/>
        <end position="153"/>
    </location>
    <ligand>
        <name>ATP</name>
        <dbReference type="ChEBI" id="CHEBI:30616"/>
    </ligand>
</feature>
<dbReference type="InterPro" id="IPR042176">
    <property type="entry name" value="Pantoate_ligase_C"/>
</dbReference>
<keyword evidence="4 8" id="KW-0566">Pantothenate biosynthesis</keyword>
<comment type="caution">
    <text evidence="8">Lacks conserved residue(s) required for the propagation of feature annotation.</text>
</comment>
<dbReference type="CDD" id="cd00560">
    <property type="entry name" value="PanC"/>
    <property type="match status" value="1"/>
</dbReference>
<feature type="binding site" evidence="8">
    <location>
        <begin position="30"/>
        <end position="37"/>
    </location>
    <ligand>
        <name>ATP</name>
        <dbReference type="ChEBI" id="CHEBI:30616"/>
    </ligand>
</feature>
<dbReference type="OrthoDB" id="9773087at2"/>
<evidence type="ECO:0000256" key="4">
    <source>
        <dbReference type="ARBA" id="ARBA00022655"/>
    </source>
</evidence>
<dbReference type="SUPFAM" id="SSF52374">
    <property type="entry name" value="Nucleotidylyl transferase"/>
    <property type="match status" value="1"/>
</dbReference>
<keyword evidence="8" id="KW-0963">Cytoplasm</keyword>
<accession>A0A4Z0FBV6</accession>
<dbReference type="HAMAP" id="MF_00158">
    <property type="entry name" value="PanC"/>
    <property type="match status" value="1"/>
</dbReference>
<sequence length="285" mass="30793">MERVETAEALRQRITRWRQAGQRIALVPTMGNLHAGHLALVDRARGLAQRVVVSIFVNPTQFGPGEDFEVYPRTPEADCAALAERGADLVFLPPVAVMYPAGAPGAVRVEVSGPLTEGLCGASRPGHFSGVATVVTKLFNLVQPDVAIFGQKDYQQLAILRTMVRELAMPIRIVGVETQREADGLALSSRNQYLDPPQRALAPTIHAILSDTAEKLIAGERDYPALEARAGMRLTDAGFAVEYVRIVRADDLKAPEGGEKRLVVAVAAKVGSTRLIDNIEVNISE</sequence>
<evidence type="ECO:0000256" key="2">
    <source>
        <dbReference type="ARBA" id="ARBA00009256"/>
    </source>
</evidence>
<evidence type="ECO:0000256" key="5">
    <source>
        <dbReference type="ARBA" id="ARBA00022741"/>
    </source>
</evidence>
<organism evidence="9 10">
    <name type="scientific">Candidatus Macondimonas diazotrophica</name>
    <dbReference type="NCBI Taxonomy" id="2305248"/>
    <lineage>
        <taxon>Bacteria</taxon>
        <taxon>Pseudomonadati</taxon>
        <taxon>Pseudomonadota</taxon>
        <taxon>Gammaproteobacteria</taxon>
        <taxon>Chromatiales</taxon>
        <taxon>Ectothiorhodospiraceae</taxon>
        <taxon>Candidatus Macondimonas</taxon>
    </lineage>
</organism>
<dbReference type="NCBIfam" id="TIGR00018">
    <property type="entry name" value="panC"/>
    <property type="match status" value="1"/>
</dbReference>
<comment type="pathway">
    <text evidence="1 8">Cofactor biosynthesis; (R)-pantothenate biosynthesis; (R)-pantothenate from (R)-pantoate and beta-alanine: step 1/1.</text>
</comment>
<keyword evidence="5 8" id="KW-0547">Nucleotide-binding</keyword>
<evidence type="ECO:0000313" key="9">
    <source>
        <dbReference type="EMBL" id="TFZ83212.1"/>
    </source>
</evidence>
<dbReference type="InterPro" id="IPR004821">
    <property type="entry name" value="Cyt_trans-like"/>
</dbReference>
<feature type="binding site" evidence="8">
    <location>
        <position position="61"/>
    </location>
    <ligand>
        <name>beta-alanine</name>
        <dbReference type="ChEBI" id="CHEBI:57966"/>
    </ligand>
</feature>
<feature type="binding site" evidence="8">
    <location>
        <begin position="187"/>
        <end position="190"/>
    </location>
    <ligand>
        <name>ATP</name>
        <dbReference type="ChEBI" id="CHEBI:30616"/>
    </ligand>
</feature>
<dbReference type="NCBIfam" id="TIGR00125">
    <property type="entry name" value="cyt_tran_rel"/>
    <property type="match status" value="1"/>
</dbReference>
<comment type="catalytic activity">
    <reaction evidence="7 8">
        <text>(R)-pantoate + beta-alanine + ATP = (R)-pantothenate + AMP + diphosphate + H(+)</text>
        <dbReference type="Rhea" id="RHEA:10912"/>
        <dbReference type="ChEBI" id="CHEBI:15378"/>
        <dbReference type="ChEBI" id="CHEBI:15980"/>
        <dbReference type="ChEBI" id="CHEBI:29032"/>
        <dbReference type="ChEBI" id="CHEBI:30616"/>
        <dbReference type="ChEBI" id="CHEBI:33019"/>
        <dbReference type="ChEBI" id="CHEBI:57966"/>
        <dbReference type="ChEBI" id="CHEBI:456215"/>
        <dbReference type="EC" id="6.3.2.1"/>
    </reaction>
</comment>
<evidence type="ECO:0000256" key="6">
    <source>
        <dbReference type="ARBA" id="ARBA00022840"/>
    </source>
</evidence>
<dbReference type="GO" id="GO:0005524">
    <property type="term" value="F:ATP binding"/>
    <property type="evidence" value="ECO:0007669"/>
    <property type="project" value="UniProtKB-KW"/>
</dbReference>
<dbReference type="Proteomes" id="UP000297890">
    <property type="component" value="Unassembled WGS sequence"/>
</dbReference>
<evidence type="ECO:0000313" key="10">
    <source>
        <dbReference type="Proteomes" id="UP000297890"/>
    </source>
</evidence>
<dbReference type="EMBL" id="SRIO01000004">
    <property type="protein sequence ID" value="TFZ83212.1"/>
    <property type="molecule type" value="Genomic_DNA"/>
</dbReference>
<dbReference type="PANTHER" id="PTHR21299:SF1">
    <property type="entry name" value="PANTOATE--BETA-ALANINE LIGASE"/>
    <property type="match status" value="1"/>
</dbReference>
<reference evidence="9 10" key="1">
    <citation type="journal article" date="2019" name="ISME J.">
        <title>Candidatus Macondimonas diazotrophica, a novel gammaproteobacterial genus dominating crude-oil-contaminated coastal sediments.</title>
        <authorList>
            <person name="Karthikeyan S."/>
            <person name="Konstantinidis K."/>
        </authorList>
    </citation>
    <scope>NUCLEOTIDE SEQUENCE [LARGE SCALE GENOMIC DNA]</scope>
    <source>
        <strain evidence="9 10">KTK01</strain>
    </source>
</reference>
<comment type="caution">
    <text evidence="9">The sequence shown here is derived from an EMBL/GenBank/DDBJ whole genome shotgun (WGS) entry which is preliminary data.</text>
</comment>
<comment type="function">
    <text evidence="8">Catalyzes the condensation of pantoate with beta-alanine in an ATP-dependent reaction via a pantoyl-adenylate intermediate.</text>
</comment>
<evidence type="ECO:0000256" key="7">
    <source>
        <dbReference type="ARBA" id="ARBA00048258"/>
    </source>
</evidence>
<feature type="binding site" evidence="8">
    <location>
        <position position="156"/>
    </location>
    <ligand>
        <name>(R)-pantoate</name>
        <dbReference type="ChEBI" id="CHEBI:15980"/>
    </ligand>
</feature>
<dbReference type="InterPro" id="IPR014729">
    <property type="entry name" value="Rossmann-like_a/b/a_fold"/>
</dbReference>
<dbReference type="EC" id="6.3.2.1" evidence="8"/>
<keyword evidence="3 8" id="KW-0436">Ligase</keyword>
<dbReference type="PANTHER" id="PTHR21299">
    <property type="entry name" value="CYTIDYLATE KINASE/PANTOATE-BETA-ALANINE LIGASE"/>
    <property type="match status" value="1"/>
</dbReference>
<feature type="active site" description="Proton donor" evidence="8">
    <location>
        <position position="37"/>
    </location>
</feature>
<keyword evidence="10" id="KW-1185">Reference proteome</keyword>
<dbReference type="RefSeq" id="WP_135281092.1">
    <property type="nucleotide sequence ID" value="NZ_SRIO01000004.1"/>
</dbReference>
<dbReference type="FunFam" id="3.40.50.620:FF:000013">
    <property type="entry name" value="Pantothenate synthetase"/>
    <property type="match status" value="1"/>
</dbReference>
<dbReference type="GO" id="GO:0004592">
    <property type="term" value="F:pantoate-beta-alanine ligase activity"/>
    <property type="evidence" value="ECO:0007669"/>
    <property type="project" value="UniProtKB-UniRule"/>
</dbReference>
<comment type="similarity">
    <text evidence="2 8">Belongs to the pantothenate synthetase family.</text>
</comment>
<dbReference type="InterPro" id="IPR003721">
    <property type="entry name" value="Pantoate_ligase"/>
</dbReference>
<keyword evidence="6 8" id="KW-0067">ATP-binding</keyword>
<dbReference type="AlphaFoldDB" id="A0A4Z0FBV6"/>
<dbReference type="GO" id="GO:0005829">
    <property type="term" value="C:cytosol"/>
    <property type="evidence" value="ECO:0007669"/>
    <property type="project" value="TreeGrafter"/>
</dbReference>
<proteinExistence type="inferred from homology"/>
<dbReference type="UniPathway" id="UPA00028">
    <property type="reaction ID" value="UER00005"/>
</dbReference>
<dbReference type="Pfam" id="PF02569">
    <property type="entry name" value="Pantoate_ligase"/>
    <property type="match status" value="1"/>
</dbReference>
<comment type="miscellaneous">
    <text evidence="8">The reaction proceeds by a bi uni uni bi ping pong mechanism.</text>
</comment>
<evidence type="ECO:0000256" key="8">
    <source>
        <dbReference type="HAMAP-Rule" id="MF_00158"/>
    </source>
</evidence>
<comment type="subunit">
    <text evidence="8">Homodimer.</text>
</comment>